<keyword evidence="2" id="KW-1185">Reference proteome</keyword>
<gene>
    <name evidence="1" type="ORF">NC653_025826</name>
</gene>
<dbReference type="EMBL" id="JAQIZT010000010">
    <property type="protein sequence ID" value="KAJ6982833.1"/>
    <property type="molecule type" value="Genomic_DNA"/>
</dbReference>
<name>A0AAD6MC73_9ROSI</name>
<evidence type="ECO:0000313" key="1">
    <source>
        <dbReference type="EMBL" id="KAJ6982833.1"/>
    </source>
</evidence>
<reference evidence="1" key="1">
    <citation type="journal article" date="2023" name="Mol. Ecol. Resour.">
        <title>Chromosome-level genome assembly of a triploid poplar Populus alba 'Berolinensis'.</title>
        <authorList>
            <person name="Chen S."/>
            <person name="Yu Y."/>
            <person name="Wang X."/>
            <person name="Wang S."/>
            <person name="Zhang T."/>
            <person name="Zhou Y."/>
            <person name="He R."/>
            <person name="Meng N."/>
            <person name="Wang Y."/>
            <person name="Liu W."/>
            <person name="Liu Z."/>
            <person name="Liu J."/>
            <person name="Guo Q."/>
            <person name="Huang H."/>
            <person name="Sederoff R.R."/>
            <person name="Wang G."/>
            <person name="Qu G."/>
            <person name="Chen S."/>
        </authorList>
    </citation>
    <scope>NUCLEOTIDE SEQUENCE</scope>
    <source>
        <strain evidence="1">SC-2020</strain>
    </source>
</reference>
<accession>A0AAD6MC73</accession>
<evidence type="ECO:0000313" key="2">
    <source>
        <dbReference type="Proteomes" id="UP001164929"/>
    </source>
</evidence>
<comment type="caution">
    <text evidence="1">The sequence shown here is derived from an EMBL/GenBank/DDBJ whole genome shotgun (WGS) entry which is preliminary data.</text>
</comment>
<protein>
    <submittedName>
        <fullName evidence="1">Uncharacterized protein</fullName>
    </submittedName>
</protein>
<dbReference type="AlphaFoldDB" id="A0AAD6MC73"/>
<organism evidence="1 2">
    <name type="scientific">Populus alba x Populus x berolinensis</name>
    <dbReference type="NCBI Taxonomy" id="444605"/>
    <lineage>
        <taxon>Eukaryota</taxon>
        <taxon>Viridiplantae</taxon>
        <taxon>Streptophyta</taxon>
        <taxon>Embryophyta</taxon>
        <taxon>Tracheophyta</taxon>
        <taxon>Spermatophyta</taxon>
        <taxon>Magnoliopsida</taxon>
        <taxon>eudicotyledons</taxon>
        <taxon>Gunneridae</taxon>
        <taxon>Pentapetalae</taxon>
        <taxon>rosids</taxon>
        <taxon>fabids</taxon>
        <taxon>Malpighiales</taxon>
        <taxon>Salicaceae</taxon>
        <taxon>Saliceae</taxon>
        <taxon>Populus</taxon>
    </lineage>
</organism>
<sequence>MGSNRSRNIYSTGIDGVESLVQVSPIERWKKIERQRLPVVKKGLGSIYLPCQVQSGAESRV</sequence>
<proteinExistence type="predicted"/>
<dbReference type="Proteomes" id="UP001164929">
    <property type="component" value="Chromosome 10"/>
</dbReference>